<evidence type="ECO:0000313" key="1">
    <source>
        <dbReference type="EMBL" id="QDT36018.1"/>
    </source>
</evidence>
<reference evidence="1 2" key="1">
    <citation type="submission" date="2019-02" db="EMBL/GenBank/DDBJ databases">
        <title>Deep-cultivation of Planctomycetes and their phenomic and genomic characterization uncovers novel biology.</title>
        <authorList>
            <person name="Wiegand S."/>
            <person name="Jogler M."/>
            <person name="Boedeker C."/>
            <person name="Pinto D."/>
            <person name="Vollmers J."/>
            <person name="Rivas-Marin E."/>
            <person name="Kohn T."/>
            <person name="Peeters S.H."/>
            <person name="Heuer A."/>
            <person name="Rast P."/>
            <person name="Oberbeckmann S."/>
            <person name="Bunk B."/>
            <person name="Jeske O."/>
            <person name="Meyerdierks A."/>
            <person name="Storesund J.E."/>
            <person name="Kallscheuer N."/>
            <person name="Luecker S."/>
            <person name="Lage O.M."/>
            <person name="Pohl T."/>
            <person name="Merkel B.J."/>
            <person name="Hornburger P."/>
            <person name="Mueller R.-W."/>
            <person name="Bruemmer F."/>
            <person name="Labrenz M."/>
            <person name="Spormann A.M."/>
            <person name="Op den Camp H."/>
            <person name="Overmann J."/>
            <person name="Amann R."/>
            <person name="Jetten M.S.M."/>
            <person name="Mascher T."/>
            <person name="Medema M.H."/>
            <person name="Devos D.P."/>
            <person name="Kaster A.-K."/>
            <person name="Ovreas L."/>
            <person name="Rohde M."/>
            <person name="Galperin M.Y."/>
            <person name="Jogler C."/>
        </authorList>
    </citation>
    <scope>NUCLEOTIDE SEQUENCE [LARGE SCALE GENOMIC DNA]</scope>
    <source>
        <strain evidence="1 2">Pan189</strain>
    </source>
</reference>
<keyword evidence="2" id="KW-1185">Reference proteome</keyword>
<sequence>MSSLQADRLVVKNYSPSEPDRDTAIAHDFRTGGPGWDIIGRVQFNICRHISKIDREHFANSAKKDARPRVFLQLDSFNREFSSQMLNADVNSSTLFDLSGGKGQLPRNGWPAATNGKCGYAGGLTPSNLTEQLWSISRDAHTAKSVLVDAKPPFRPWYFLNAHQYFAKADPWVR</sequence>
<dbReference type="AlphaFoldDB" id="A0A517QWS5"/>
<proteinExistence type="predicted"/>
<name>A0A517QWS5_9PLAN</name>
<accession>A0A517QWS5</accession>
<dbReference type="Proteomes" id="UP000317318">
    <property type="component" value="Chromosome"/>
</dbReference>
<protein>
    <submittedName>
        <fullName evidence="1">Uncharacterized protein</fullName>
    </submittedName>
</protein>
<dbReference type="EMBL" id="CP036268">
    <property type="protein sequence ID" value="QDT36018.1"/>
    <property type="molecule type" value="Genomic_DNA"/>
</dbReference>
<dbReference type="KEGG" id="svp:Pan189_03730"/>
<evidence type="ECO:0000313" key="2">
    <source>
        <dbReference type="Proteomes" id="UP000317318"/>
    </source>
</evidence>
<gene>
    <name evidence="1" type="ORF">Pan189_03730</name>
</gene>
<organism evidence="1 2">
    <name type="scientific">Stratiformator vulcanicus</name>
    <dbReference type="NCBI Taxonomy" id="2527980"/>
    <lineage>
        <taxon>Bacteria</taxon>
        <taxon>Pseudomonadati</taxon>
        <taxon>Planctomycetota</taxon>
        <taxon>Planctomycetia</taxon>
        <taxon>Planctomycetales</taxon>
        <taxon>Planctomycetaceae</taxon>
        <taxon>Stratiformator</taxon>
    </lineage>
</organism>